<dbReference type="PANTHER" id="PTHR43358">
    <property type="entry name" value="ALPHA/BETA-HYDROLASE"/>
    <property type="match status" value="1"/>
</dbReference>
<proteinExistence type="predicted"/>
<dbReference type="Gene3D" id="3.40.50.1820">
    <property type="entry name" value="alpha/beta hydrolase"/>
    <property type="match status" value="1"/>
</dbReference>
<evidence type="ECO:0000259" key="1">
    <source>
        <dbReference type="Pfam" id="PF00561"/>
    </source>
</evidence>
<name>A0A5P8E688_9BACT</name>
<protein>
    <submittedName>
        <fullName evidence="2">Alpha/beta hydrolase</fullName>
    </submittedName>
</protein>
<dbReference type="InterPro" id="IPR029058">
    <property type="entry name" value="AB_hydrolase_fold"/>
</dbReference>
<keyword evidence="2" id="KW-0378">Hydrolase</keyword>
<dbReference type="Pfam" id="PF00561">
    <property type="entry name" value="Abhydrolase_1"/>
    <property type="match status" value="1"/>
</dbReference>
<sequence length="312" mass="35482">MLLCSTTSCISFGAGWFMTGYSLKPGGNKAARDTAFSWRNVRQDKTTAAWLDSLNSVGALRDTFITCKEKPKYRLHAWYVKASRPTAATIVVVHGYTNSGITMMPYARMFSHDMGYNVLVPDLRYAGLSDGNHIQMGWRDRLDVEQWIDILPTIFGDSIQVAVHGVSMGAATVMMLSGDELPSYVKALIEDCGYTSVWAEFKKELKTQFHLPPFPLMYTANTVCRMRYGWSFKKANAVEQLKKSTLPMLFIHGTADTFVPYTMLDELYAAKPNNKWRWDAPNAAHAETFWKYRKEYAQRVRKFIEEHIGSCL</sequence>
<gene>
    <name evidence="2" type="ORF">C7Y71_005115</name>
</gene>
<dbReference type="InterPro" id="IPR052920">
    <property type="entry name" value="DNA-binding_regulatory"/>
</dbReference>
<dbReference type="AlphaFoldDB" id="A0A5P8E688"/>
<dbReference type="OrthoDB" id="9777090at2"/>
<dbReference type="InterPro" id="IPR000073">
    <property type="entry name" value="AB_hydrolase_1"/>
</dbReference>
<reference evidence="2 3" key="1">
    <citation type="submission" date="2018-11" db="EMBL/GenBank/DDBJ databases">
        <authorList>
            <person name="Na S.W."/>
            <person name="Baik M."/>
        </authorList>
    </citation>
    <scope>NUCLEOTIDE SEQUENCE [LARGE SCALE GENOMIC DNA]</scope>
    <source>
        <strain evidence="2 3">E39</strain>
    </source>
</reference>
<dbReference type="PANTHER" id="PTHR43358:SF4">
    <property type="entry name" value="ALPHA_BETA HYDROLASE FOLD-1 DOMAIN-CONTAINING PROTEIN"/>
    <property type="match status" value="1"/>
</dbReference>
<dbReference type="SUPFAM" id="SSF53474">
    <property type="entry name" value="alpha/beta-Hydrolases"/>
    <property type="match status" value="1"/>
</dbReference>
<organism evidence="2 3">
    <name type="scientific">Pseudoprevotella muciniphila</name>
    <dbReference type="NCBI Taxonomy" id="2133944"/>
    <lineage>
        <taxon>Bacteria</taxon>
        <taxon>Pseudomonadati</taxon>
        <taxon>Bacteroidota</taxon>
        <taxon>Bacteroidia</taxon>
        <taxon>Bacteroidales</taxon>
        <taxon>Prevotellaceae</taxon>
        <taxon>Pseudoprevotella</taxon>
    </lineage>
</organism>
<keyword evidence="3" id="KW-1185">Reference proteome</keyword>
<feature type="domain" description="AB hydrolase-1" evidence="1">
    <location>
        <begin position="89"/>
        <end position="213"/>
    </location>
</feature>
<dbReference type="EMBL" id="CP033459">
    <property type="protein sequence ID" value="QFQ12444.1"/>
    <property type="molecule type" value="Genomic_DNA"/>
</dbReference>
<dbReference type="KEGG" id="alq:C7Y71_005115"/>
<evidence type="ECO:0000313" key="2">
    <source>
        <dbReference type="EMBL" id="QFQ12444.1"/>
    </source>
</evidence>
<dbReference type="GO" id="GO:0016787">
    <property type="term" value="F:hydrolase activity"/>
    <property type="evidence" value="ECO:0007669"/>
    <property type="project" value="UniProtKB-KW"/>
</dbReference>
<evidence type="ECO:0000313" key="3">
    <source>
        <dbReference type="Proteomes" id="UP000249375"/>
    </source>
</evidence>
<accession>A0A5P8E688</accession>
<dbReference type="Proteomes" id="UP000249375">
    <property type="component" value="Chromosome"/>
</dbReference>